<evidence type="ECO:0000259" key="3">
    <source>
        <dbReference type="Pfam" id="PF23069"/>
    </source>
</evidence>
<feature type="transmembrane region" description="Helical" evidence="2">
    <location>
        <begin position="375"/>
        <end position="400"/>
    </location>
</feature>
<feature type="domain" description="DUF7042" evidence="3">
    <location>
        <begin position="212"/>
        <end position="307"/>
    </location>
</feature>
<evidence type="ECO:0000256" key="1">
    <source>
        <dbReference type="SAM" id="MobiDB-lite"/>
    </source>
</evidence>
<accession>A0ABY7DNG8</accession>
<gene>
    <name evidence="4" type="ORF">MAR_022462</name>
</gene>
<keyword evidence="5" id="KW-1185">Reference proteome</keyword>
<keyword evidence="2" id="KW-0812">Transmembrane</keyword>
<dbReference type="EMBL" id="CP111014">
    <property type="protein sequence ID" value="WAQ98089.1"/>
    <property type="molecule type" value="Genomic_DNA"/>
</dbReference>
<name>A0ABY7DNG8_MYAAR</name>
<evidence type="ECO:0000313" key="4">
    <source>
        <dbReference type="EMBL" id="WAQ98089.1"/>
    </source>
</evidence>
<keyword evidence="2" id="KW-0472">Membrane</keyword>
<dbReference type="Pfam" id="PF23069">
    <property type="entry name" value="DUF7042"/>
    <property type="match status" value="1"/>
</dbReference>
<protein>
    <recommendedName>
        <fullName evidence="3">DUF7042 domain-containing protein</fullName>
    </recommendedName>
</protein>
<keyword evidence="2" id="KW-1133">Transmembrane helix</keyword>
<feature type="region of interest" description="Disordered" evidence="1">
    <location>
        <begin position="347"/>
        <end position="368"/>
    </location>
</feature>
<dbReference type="InterPro" id="IPR055470">
    <property type="entry name" value="DUF7042"/>
</dbReference>
<evidence type="ECO:0000313" key="5">
    <source>
        <dbReference type="Proteomes" id="UP001164746"/>
    </source>
</evidence>
<feature type="compositionally biased region" description="Low complexity" evidence="1">
    <location>
        <begin position="352"/>
        <end position="368"/>
    </location>
</feature>
<dbReference type="Proteomes" id="UP001164746">
    <property type="component" value="Chromosome 3"/>
</dbReference>
<proteinExistence type="predicted"/>
<evidence type="ECO:0000256" key="2">
    <source>
        <dbReference type="SAM" id="Phobius"/>
    </source>
</evidence>
<organism evidence="4 5">
    <name type="scientific">Mya arenaria</name>
    <name type="common">Soft-shell clam</name>
    <dbReference type="NCBI Taxonomy" id="6604"/>
    <lineage>
        <taxon>Eukaryota</taxon>
        <taxon>Metazoa</taxon>
        <taxon>Spiralia</taxon>
        <taxon>Lophotrochozoa</taxon>
        <taxon>Mollusca</taxon>
        <taxon>Bivalvia</taxon>
        <taxon>Autobranchia</taxon>
        <taxon>Heteroconchia</taxon>
        <taxon>Euheterodonta</taxon>
        <taxon>Imparidentia</taxon>
        <taxon>Neoheterodontei</taxon>
        <taxon>Myida</taxon>
        <taxon>Myoidea</taxon>
        <taxon>Myidae</taxon>
        <taxon>Mya</taxon>
    </lineage>
</organism>
<reference evidence="4" key="1">
    <citation type="submission" date="2022-11" db="EMBL/GenBank/DDBJ databases">
        <title>Centuries of genome instability and evolution in soft-shell clam transmissible cancer (bioRxiv).</title>
        <authorList>
            <person name="Hart S.F.M."/>
            <person name="Yonemitsu M.A."/>
            <person name="Giersch R.M."/>
            <person name="Beal B.F."/>
            <person name="Arriagada G."/>
            <person name="Davis B.W."/>
            <person name="Ostrander E.A."/>
            <person name="Goff S.P."/>
            <person name="Metzger M.J."/>
        </authorList>
    </citation>
    <scope>NUCLEOTIDE SEQUENCE</scope>
    <source>
        <strain evidence="4">MELC-2E11</strain>
        <tissue evidence="4">Siphon/mantle</tissue>
    </source>
</reference>
<sequence length="594" mass="65421">MKIFLIIFFKFVRKNNSGNHNSEQFIVNVCKVDLYEMFGLNINFLAAEIFTISLWTLFHFIEGGCNWPSAFASTTWEDNERGTLTFSATEVTGLSIDVSARDSSTGFIDTWECASMADFGSRGILTLKSTQVFTSVGATYVAYLCLVMTQITGADSYYYYQKHAMEGTLNERVKIFTDGSLTTAAEICGSVTVPTEDFHFMVKTGSETASKQYCSPSLLAKFDYEVTDASGAVTCDTSTDNWNVCTDRTAMTFDYSTCPTEMMYSATGTVVCMVNLTSTYEYVVVYNTDASASSKFSCVVSDSAGTAATFVSGRCGQTSQTPTVFAQDSSGTNIGFKVTMTPTETCPFLQPTTATTTTTSATTAGTQPEPEGGSIIPIIIGAVVGLLLLLLAVAIAIYCWKRKKNRVTEHTDEKTGIPPDSSNNEADNVNVVRMKVEEIDNPALTVGPLERNTLTPLPRSRHPDVQPVVPPIPNHVHNDQGLLLYLYIYVLDSRNVFEFLICFIKAESLRSRVRRAVLVKQYFCMDRSRQDTGFTTNEADNGHVARMTVVEIDNPALTATPLERNTLTPLPRSRHPDLQLVVPPISTQLDIRRR</sequence>